<sequence length="385" mass="43682">MRMGLWNTLVWPVLLLLMMSRAEIASEPLRFRISPEPEVVYSYERQRCDWRMIPDSPARAYRRQDGSVALIAAHFRNRVLEGSSFADLHPRCSVVSQGKESADPSVFDDRFWIQSLIPLDGGRVLGLASQEFSGLRHDGLCAKGTGRPECWYLSLVALEANERDFSFTLLPRNRRLIAGSNKRFDTSTKAAGFLTLSNTVFDGEHAYFVAWTEDAAKPDGRGNCLFRAPRSNLVAAWQVMGEGRFVPPPNPYPADGRNPVQATCDRLGNGDITGKIRSLIRLESRKLWMVVWSTRVNDIGGIYYATSPDLRNWSAAFLLAPFEPPWGTSEKKAYYDYPSIIDHDSPSPVFQTVGSTFYLYMTRFNWQSKRPTMNRDLVRFEVSLD</sequence>
<organism evidence="1 2">
    <name type="scientific">Microvirga terrae</name>
    <dbReference type="NCBI Taxonomy" id="2740529"/>
    <lineage>
        <taxon>Bacteria</taxon>
        <taxon>Pseudomonadati</taxon>
        <taxon>Pseudomonadota</taxon>
        <taxon>Alphaproteobacteria</taxon>
        <taxon>Hyphomicrobiales</taxon>
        <taxon>Methylobacteriaceae</taxon>
        <taxon>Microvirga</taxon>
    </lineage>
</organism>
<gene>
    <name evidence="1" type="ORF">HPT29_004415</name>
</gene>
<name>A0ABY5RT27_9HYPH</name>
<dbReference type="Proteomes" id="UP001017257">
    <property type="component" value="Chromosome"/>
</dbReference>
<accession>A0ABY5RT27</accession>
<evidence type="ECO:0000313" key="2">
    <source>
        <dbReference type="Proteomes" id="UP001017257"/>
    </source>
</evidence>
<protein>
    <recommendedName>
        <fullName evidence="3">Glycosyl hydrolase family 32 N-terminal domain-containing protein</fullName>
    </recommendedName>
</protein>
<dbReference type="EMBL" id="CP102845">
    <property type="protein sequence ID" value="UVF20401.1"/>
    <property type="molecule type" value="Genomic_DNA"/>
</dbReference>
<dbReference type="SUPFAM" id="SSF75005">
    <property type="entry name" value="Arabinanase/levansucrase/invertase"/>
    <property type="match status" value="1"/>
</dbReference>
<dbReference type="InterPro" id="IPR023296">
    <property type="entry name" value="Glyco_hydro_beta-prop_sf"/>
</dbReference>
<dbReference type="RefSeq" id="WP_173950179.1">
    <property type="nucleotide sequence ID" value="NZ_CP102845.1"/>
</dbReference>
<keyword evidence="2" id="KW-1185">Reference proteome</keyword>
<evidence type="ECO:0008006" key="3">
    <source>
        <dbReference type="Google" id="ProtNLM"/>
    </source>
</evidence>
<proteinExistence type="predicted"/>
<reference evidence="1" key="1">
    <citation type="submission" date="2022-08" db="EMBL/GenBank/DDBJ databases">
        <title>Microvirga terrae sp. nov., isolated from soil.</title>
        <authorList>
            <person name="Kim K.H."/>
            <person name="Seo Y.L."/>
            <person name="Kim J.M."/>
            <person name="Lee J.K."/>
            <person name="Han D.M."/>
            <person name="Jeon C.O."/>
        </authorList>
    </citation>
    <scope>NUCLEOTIDE SEQUENCE</scope>
    <source>
        <strain evidence="1">R24</strain>
    </source>
</reference>
<evidence type="ECO:0000313" key="1">
    <source>
        <dbReference type="EMBL" id="UVF20401.1"/>
    </source>
</evidence>